<dbReference type="SMART" id="SM00631">
    <property type="entry name" value="Zn_pept"/>
    <property type="match status" value="1"/>
</dbReference>
<dbReference type="Proteomes" id="UP001168146">
    <property type="component" value="Unassembled WGS sequence"/>
</dbReference>
<keyword evidence="6" id="KW-0926">Vacuole</keyword>
<feature type="domain" description="Peptidase M14" evidence="18">
    <location>
        <begin position="205"/>
        <end position="536"/>
    </location>
</feature>
<evidence type="ECO:0000259" key="18">
    <source>
        <dbReference type="PROSITE" id="PS52035"/>
    </source>
</evidence>
<evidence type="ECO:0000256" key="14">
    <source>
        <dbReference type="ARBA" id="ARBA00026213"/>
    </source>
</evidence>
<evidence type="ECO:0000256" key="9">
    <source>
        <dbReference type="ARBA" id="ARBA00022833"/>
    </source>
</evidence>
<evidence type="ECO:0000313" key="20">
    <source>
        <dbReference type="EMBL" id="KAK0993981.1"/>
    </source>
</evidence>
<dbReference type="FunFam" id="3.40.630.10:FF:000060">
    <property type="entry name" value="Putative metallocarboxypeptidase ecm14"/>
    <property type="match status" value="1"/>
</dbReference>
<comment type="function">
    <text evidence="12">Inactive carboxypeptidase that may play a role in cell wall organization and biogenesis.</text>
</comment>
<comment type="caution">
    <text evidence="19">The sequence shown here is derived from an EMBL/GenBank/DDBJ whole genome shotgun (WGS) entry which is preliminary data.</text>
</comment>
<keyword evidence="5" id="KW-0964">Secreted</keyword>
<evidence type="ECO:0000256" key="2">
    <source>
        <dbReference type="ARBA" id="ARBA00004116"/>
    </source>
</evidence>
<dbReference type="InterPro" id="IPR000834">
    <property type="entry name" value="Peptidase_M14"/>
</dbReference>
<comment type="similarity">
    <text evidence="4 15">Belongs to the peptidase M14 family.</text>
</comment>
<evidence type="ECO:0000256" key="15">
    <source>
        <dbReference type="PROSITE-ProRule" id="PRU01379"/>
    </source>
</evidence>
<evidence type="ECO:0000256" key="5">
    <source>
        <dbReference type="ARBA" id="ARBA00022525"/>
    </source>
</evidence>
<dbReference type="InterPro" id="IPR057246">
    <property type="entry name" value="CARBOXYPEPT_ZN_1"/>
</dbReference>
<comment type="cofactor">
    <cofactor evidence="1">
        <name>Zn(2+)</name>
        <dbReference type="ChEBI" id="CHEBI:29105"/>
    </cofactor>
</comment>
<dbReference type="PROSITE" id="PS00132">
    <property type="entry name" value="CARBOXYPEPT_ZN_1"/>
    <property type="match status" value="1"/>
</dbReference>
<dbReference type="Pfam" id="PF00246">
    <property type="entry name" value="Peptidase_M14"/>
    <property type="match status" value="1"/>
</dbReference>
<proteinExistence type="inferred from homology"/>
<comment type="subcellular location">
    <subcellularLocation>
        <location evidence="3">Secreted</location>
    </subcellularLocation>
    <subcellularLocation>
        <location evidence="2">Vacuole</location>
    </subcellularLocation>
</comment>
<evidence type="ECO:0000256" key="3">
    <source>
        <dbReference type="ARBA" id="ARBA00004613"/>
    </source>
</evidence>
<keyword evidence="7" id="KW-0479">Metal-binding</keyword>
<accession>A0AAN6FM67</accession>
<evidence type="ECO:0000256" key="11">
    <source>
        <dbReference type="ARBA" id="ARBA00023316"/>
    </source>
</evidence>
<dbReference type="GO" id="GO:0006508">
    <property type="term" value="P:proteolysis"/>
    <property type="evidence" value="ECO:0007669"/>
    <property type="project" value="InterPro"/>
</dbReference>
<feature type="chain" id="PRO_5044710311" description="Inactive metallocarboxypeptidase ECM14" evidence="17">
    <location>
        <begin position="22"/>
        <end position="608"/>
    </location>
</feature>
<dbReference type="GO" id="GO:0008270">
    <property type="term" value="F:zinc ion binding"/>
    <property type="evidence" value="ECO:0007669"/>
    <property type="project" value="InterPro"/>
</dbReference>
<dbReference type="GO" id="GO:0005773">
    <property type="term" value="C:vacuole"/>
    <property type="evidence" value="ECO:0007669"/>
    <property type="project" value="UniProtKB-SubCell"/>
</dbReference>
<dbReference type="SUPFAM" id="SSF53187">
    <property type="entry name" value="Zn-dependent exopeptidases"/>
    <property type="match status" value="1"/>
</dbReference>
<dbReference type="Proteomes" id="UP001175353">
    <property type="component" value="Unassembled WGS sequence"/>
</dbReference>
<protein>
    <recommendedName>
        <fullName evidence="13">Inactive metallocarboxypeptidase ECM14</fullName>
    </recommendedName>
    <alternativeName>
        <fullName evidence="14">Inactive metallocarboxypeptidase ecm14</fullName>
    </alternativeName>
</protein>
<evidence type="ECO:0000256" key="1">
    <source>
        <dbReference type="ARBA" id="ARBA00001947"/>
    </source>
</evidence>
<evidence type="ECO:0000256" key="16">
    <source>
        <dbReference type="SAM" id="MobiDB-lite"/>
    </source>
</evidence>
<dbReference type="EMBL" id="JASUXU010000023">
    <property type="protein sequence ID" value="KAK0320803.1"/>
    <property type="molecule type" value="Genomic_DNA"/>
</dbReference>
<keyword evidence="8 17" id="KW-0732">Signal</keyword>
<dbReference type="PROSITE" id="PS00133">
    <property type="entry name" value="CARBOXYPEPT_ZN_2"/>
    <property type="match status" value="1"/>
</dbReference>
<evidence type="ECO:0000256" key="8">
    <source>
        <dbReference type="ARBA" id="ARBA00022729"/>
    </source>
</evidence>
<evidence type="ECO:0000313" key="22">
    <source>
        <dbReference type="Proteomes" id="UP001175353"/>
    </source>
</evidence>
<dbReference type="EMBL" id="JAUJLE010000057">
    <property type="protein sequence ID" value="KAK0993981.1"/>
    <property type="molecule type" value="Genomic_DNA"/>
</dbReference>
<dbReference type="GO" id="GO:0005576">
    <property type="term" value="C:extracellular region"/>
    <property type="evidence" value="ECO:0007669"/>
    <property type="project" value="UniProtKB-SubCell"/>
</dbReference>
<evidence type="ECO:0000256" key="10">
    <source>
        <dbReference type="ARBA" id="ARBA00023157"/>
    </source>
</evidence>
<reference evidence="20" key="2">
    <citation type="submission" date="2023-06" db="EMBL/GenBank/DDBJ databases">
        <title>Black Yeasts Isolated from many extreme environments.</title>
        <authorList>
            <person name="Coleine C."/>
            <person name="Stajich J.E."/>
            <person name="Selbmann L."/>
        </authorList>
    </citation>
    <scope>NUCLEOTIDE SEQUENCE</scope>
    <source>
        <strain evidence="20">CCFEE 5200</strain>
    </source>
</reference>
<feature type="compositionally biased region" description="Acidic residues" evidence="16">
    <location>
        <begin position="555"/>
        <end position="566"/>
    </location>
</feature>
<evidence type="ECO:0000313" key="21">
    <source>
        <dbReference type="Proteomes" id="UP001168146"/>
    </source>
</evidence>
<dbReference type="Gene3D" id="3.40.630.10">
    <property type="entry name" value="Zn peptidases"/>
    <property type="match status" value="1"/>
</dbReference>
<keyword evidence="9" id="KW-0862">Zinc</keyword>
<dbReference type="CDD" id="cd03860">
    <property type="entry name" value="M14_CP_A-B_like"/>
    <property type="match status" value="1"/>
</dbReference>
<gene>
    <name evidence="19" type="primary">ECM14_2</name>
    <name evidence="20" type="synonym">ECM14_1</name>
    <name evidence="19" type="ORF">LTR82_008121</name>
    <name evidence="20" type="ORF">LTR91_007752</name>
</gene>
<comment type="caution">
    <text evidence="15">Lacks conserved residue(s) required for the propagation of feature annotation.</text>
</comment>
<dbReference type="InterPro" id="IPR057247">
    <property type="entry name" value="CARBOXYPEPT_ZN_2"/>
</dbReference>
<evidence type="ECO:0000256" key="6">
    <source>
        <dbReference type="ARBA" id="ARBA00022554"/>
    </source>
</evidence>
<feature type="region of interest" description="Disordered" evidence="16">
    <location>
        <begin position="551"/>
        <end position="578"/>
    </location>
</feature>
<keyword evidence="11" id="KW-0961">Cell wall biogenesis/degradation</keyword>
<feature type="signal peptide" evidence="17">
    <location>
        <begin position="1"/>
        <end position="21"/>
    </location>
</feature>
<evidence type="ECO:0000256" key="4">
    <source>
        <dbReference type="ARBA" id="ARBA00005988"/>
    </source>
</evidence>
<dbReference type="GO" id="GO:0071555">
    <property type="term" value="P:cell wall organization"/>
    <property type="evidence" value="ECO:0007669"/>
    <property type="project" value="UniProtKB-KW"/>
</dbReference>
<dbReference type="PROSITE" id="PS52035">
    <property type="entry name" value="PEPTIDASE_M14"/>
    <property type="match status" value="1"/>
</dbReference>
<name>A0AAN6FM67_9PEZI</name>
<reference evidence="19" key="1">
    <citation type="submission" date="2021-12" db="EMBL/GenBank/DDBJ databases">
        <title>Black yeast isolated from Biological Soil Crust.</title>
        <authorList>
            <person name="Kurbessoian T."/>
        </authorList>
    </citation>
    <scope>NUCLEOTIDE SEQUENCE</scope>
    <source>
        <strain evidence="19">CCFEE 5208</strain>
    </source>
</reference>
<dbReference type="PRINTS" id="PR00765">
    <property type="entry name" value="CRBOXYPTASEA"/>
</dbReference>
<evidence type="ECO:0000256" key="13">
    <source>
        <dbReference type="ARBA" id="ARBA00026187"/>
    </source>
</evidence>
<organism evidence="19 21">
    <name type="scientific">Friedmanniomyces endolithicus</name>
    <dbReference type="NCBI Taxonomy" id="329885"/>
    <lineage>
        <taxon>Eukaryota</taxon>
        <taxon>Fungi</taxon>
        <taxon>Dikarya</taxon>
        <taxon>Ascomycota</taxon>
        <taxon>Pezizomycotina</taxon>
        <taxon>Dothideomycetes</taxon>
        <taxon>Dothideomycetidae</taxon>
        <taxon>Mycosphaerellales</taxon>
        <taxon>Teratosphaeriaceae</taxon>
        <taxon>Friedmanniomyces</taxon>
    </lineage>
</organism>
<evidence type="ECO:0000256" key="12">
    <source>
        <dbReference type="ARBA" id="ARBA00025210"/>
    </source>
</evidence>
<dbReference type="PANTHER" id="PTHR11705:SF147">
    <property type="entry name" value="INACTIVE METALLOCARBOXYPEPTIDASE ECM14"/>
    <property type="match status" value="1"/>
</dbReference>
<evidence type="ECO:0000256" key="17">
    <source>
        <dbReference type="SAM" id="SignalP"/>
    </source>
</evidence>
<dbReference type="GO" id="GO:0004181">
    <property type="term" value="F:metallocarboxypeptidase activity"/>
    <property type="evidence" value="ECO:0007669"/>
    <property type="project" value="InterPro"/>
</dbReference>
<keyword evidence="10" id="KW-1015">Disulfide bond</keyword>
<keyword evidence="22" id="KW-1185">Reference proteome</keyword>
<dbReference type="AlphaFoldDB" id="A0AAN6FM67"/>
<dbReference type="PANTHER" id="PTHR11705">
    <property type="entry name" value="PROTEASE FAMILY M14 CARBOXYPEPTIDASE A,B"/>
    <property type="match status" value="1"/>
</dbReference>
<evidence type="ECO:0000313" key="19">
    <source>
        <dbReference type="EMBL" id="KAK0320803.1"/>
    </source>
</evidence>
<sequence>MRLHAALLALPATLLASLVLAVPSPAAYLEHQQPLSASTNPQRSRWRTLSDRVIVSIWGSSSHGKYVGDRASRTDRLAPSHTLARYGGDMVLRFNVSTAEEAKGLAEAADTLLLDVWEFSRDWVDIRLSKDIVAPLLGLLPQSLQRSHTPLLRERDLAQAIYDTYPPPRSIAPQTTPNPPSHLRDRPFSAALQQGDGESNLFFANYQPLSVIEPWLRLLASLFTTHVQPVTIGVSAQGRDISGLRVGVHPTNADKPNPPKRKTILITGGLHAREWISTSTVNYIAYNLITSYGRIPSVTRLLEAFDFVFIPTLNPDGYVYTWTTDRLWRKNRQQTTLRFCQGIDLDRAFSFQWDGDVTTDGNPCSESFAGESPFEAVEAGVLADWAKNETESNNVEFVGFLDLHSYSQVIQYPYSYSCDDVPPGLENLEELAMGLSKAIRVAHGHSYEVMPACEGNTAASSTKNVGVTNQQRGIWPRMEAAGGSALDWFYREMRVRYAYQIKLRDRGTYGFLLPREEIVPTGKEILDAVLYLGDFLSEAYGVDGVGAVEMSRDGEETDGGEDDGEQVESFAGKPAHDDLEDDWVVADEEAEMLRVEDVQWELRRPRRR</sequence>
<evidence type="ECO:0000256" key="7">
    <source>
        <dbReference type="ARBA" id="ARBA00022723"/>
    </source>
</evidence>